<evidence type="ECO:0008006" key="3">
    <source>
        <dbReference type="Google" id="ProtNLM"/>
    </source>
</evidence>
<dbReference type="InterPro" id="IPR003744">
    <property type="entry name" value="YhhQ"/>
</dbReference>
<name>A0A0F9HRS0_9ZZZZ</name>
<dbReference type="Pfam" id="PF02592">
    <property type="entry name" value="Vut_1"/>
    <property type="match status" value="1"/>
</dbReference>
<keyword evidence="1" id="KW-1133">Transmembrane helix</keyword>
<keyword evidence="1" id="KW-0472">Membrane</keyword>
<accession>A0A0F9HRS0</accession>
<sequence length="83" mass="9799">MINNKNFWTKYVVNNTLTLTLDSFLFVSFVFEGLLPLWPIIWGQILTKWFFGIIDTPFMYLSRGIITEKINLFGNLFGRKTNE</sequence>
<dbReference type="EMBL" id="LAZR01016112">
    <property type="protein sequence ID" value="KKM05912.1"/>
    <property type="molecule type" value="Genomic_DNA"/>
</dbReference>
<evidence type="ECO:0000256" key="1">
    <source>
        <dbReference type="SAM" id="Phobius"/>
    </source>
</evidence>
<proteinExistence type="predicted"/>
<protein>
    <recommendedName>
        <fullName evidence="3">VUT family protein</fullName>
    </recommendedName>
</protein>
<comment type="caution">
    <text evidence="2">The sequence shown here is derived from an EMBL/GenBank/DDBJ whole genome shotgun (WGS) entry which is preliminary data.</text>
</comment>
<reference evidence="2" key="1">
    <citation type="journal article" date="2015" name="Nature">
        <title>Complex archaea that bridge the gap between prokaryotes and eukaryotes.</title>
        <authorList>
            <person name="Spang A."/>
            <person name="Saw J.H."/>
            <person name="Jorgensen S.L."/>
            <person name="Zaremba-Niedzwiedzka K."/>
            <person name="Martijn J."/>
            <person name="Lind A.E."/>
            <person name="van Eijk R."/>
            <person name="Schleper C."/>
            <person name="Guy L."/>
            <person name="Ettema T.J."/>
        </authorList>
    </citation>
    <scope>NUCLEOTIDE SEQUENCE</scope>
</reference>
<feature type="transmembrane region" description="Helical" evidence="1">
    <location>
        <begin position="12"/>
        <end position="31"/>
    </location>
</feature>
<keyword evidence="1" id="KW-0812">Transmembrane</keyword>
<gene>
    <name evidence="2" type="ORF">LCGC14_1749290</name>
</gene>
<evidence type="ECO:0000313" key="2">
    <source>
        <dbReference type="EMBL" id="KKM05912.1"/>
    </source>
</evidence>
<organism evidence="2">
    <name type="scientific">marine sediment metagenome</name>
    <dbReference type="NCBI Taxonomy" id="412755"/>
    <lineage>
        <taxon>unclassified sequences</taxon>
        <taxon>metagenomes</taxon>
        <taxon>ecological metagenomes</taxon>
    </lineage>
</organism>
<feature type="transmembrane region" description="Helical" evidence="1">
    <location>
        <begin position="37"/>
        <end position="61"/>
    </location>
</feature>
<dbReference type="AlphaFoldDB" id="A0A0F9HRS0"/>